<dbReference type="EMBL" id="JACGZW010000013">
    <property type="protein sequence ID" value="MBB1158443.1"/>
    <property type="molecule type" value="Genomic_DNA"/>
</dbReference>
<sequence length="154" mass="16067">MFFEKARTLLGNCAATVATTAAILAAGAHSAWADGAHFVPEATEVGWDGVVATVSFREVDVAVKGATTISAKLTAEVKAICTKGESTLDIRASATGLIAKDYPVKNGVVAGVAQFPVEVKITHDPGYTCVLLHRSITAFLEDFRTGATLVHHQG</sequence>
<gene>
    <name evidence="2" type="ORF">H4281_35295</name>
</gene>
<accession>A0A7W3ZEV7</accession>
<feature type="chain" id="PRO_5030960283" evidence="1">
    <location>
        <begin position="34"/>
        <end position="154"/>
    </location>
</feature>
<name>A0A7W3ZEV7_9PSEU</name>
<comment type="caution">
    <text evidence="2">The sequence shown here is derived from an EMBL/GenBank/DDBJ whole genome shotgun (WGS) entry which is preliminary data.</text>
</comment>
<dbReference type="RefSeq" id="WP_182895198.1">
    <property type="nucleotide sequence ID" value="NZ_JACGZW010000013.1"/>
</dbReference>
<keyword evidence="1" id="KW-0732">Signal</keyword>
<dbReference type="AlphaFoldDB" id="A0A7W3ZEV7"/>
<evidence type="ECO:0000256" key="1">
    <source>
        <dbReference type="SAM" id="SignalP"/>
    </source>
</evidence>
<protein>
    <submittedName>
        <fullName evidence="2">Uncharacterized protein</fullName>
    </submittedName>
</protein>
<evidence type="ECO:0000313" key="3">
    <source>
        <dbReference type="Proteomes" id="UP000526734"/>
    </source>
</evidence>
<feature type="signal peptide" evidence="1">
    <location>
        <begin position="1"/>
        <end position="33"/>
    </location>
</feature>
<organism evidence="2 3">
    <name type="scientific">Amycolatopsis dendrobii</name>
    <dbReference type="NCBI Taxonomy" id="2760662"/>
    <lineage>
        <taxon>Bacteria</taxon>
        <taxon>Bacillati</taxon>
        <taxon>Actinomycetota</taxon>
        <taxon>Actinomycetes</taxon>
        <taxon>Pseudonocardiales</taxon>
        <taxon>Pseudonocardiaceae</taxon>
        <taxon>Amycolatopsis</taxon>
    </lineage>
</organism>
<proteinExistence type="predicted"/>
<dbReference type="Proteomes" id="UP000526734">
    <property type="component" value="Unassembled WGS sequence"/>
</dbReference>
<keyword evidence="3" id="KW-1185">Reference proteome</keyword>
<reference evidence="2 3" key="1">
    <citation type="submission" date="2020-08" db="EMBL/GenBank/DDBJ databases">
        <title>Amycolatopsis sp. nov. DR6-1 isolated from Dendrobium heterocarpum.</title>
        <authorList>
            <person name="Tedsree N."/>
            <person name="Kuncharoen N."/>
            <person name="Likhitwitayawuid K."/>
            <person name="Tanasupawat S."/>
        </authorList>
    </citation>
    <scope>NUCLEOTIDE SEQUENCE [LARGE SCALE GENOMIC DNA]</scope>
    <source>
        <strain evidence="2 3">DR6-1</strain>
    </source>
</reference>
<evidence type="ECO:0000313" key="2">
    <source>
        <dbReference type="EMBL" id="MBB1158443.1"/>
    </source>
</evidence>